<accession>A0A8S5MJ27</accession>
<name>A0A8S5MJ27_9CAUD</name>
<proteinExistence type="predicted"/>
<dbReference type="EMBL" id="BK014913">
    <property type="protein sequence ID" value="DAD82185.1"/>
    <property type="molecule type" value="Genomic_DNA"/>
</dbReference>
<protein>
    <submittedName>
        <fullName evidence="1">Uncharacterized protein</fullName>
    </submittedName>
</protein>
<organism evidence="1">
    <name type="scientific">Siphoviridae sp. ctwQg18</name>
    <dbReference type="NCBI Taxonomy" id="2826516"/>
    <lineage>
        <taxon>Viruses</taxon>
        <taxon>Duplodnaviria</taxon>
        <taxon>Heunggongvirae</taxon>
        <taxon>Uroviricota</taxon>
        <taxon>Caudoviricetes</taxon>
    </lineage>
</organism>
<dbReference type="EMBL" id="BK014913">
    <property type="protein sequence ID" value="DAD82200.1"/>
    <property type="molecule type" value="Genomic_DNA"/>
</dbReference>
<evidence type="ECO:0000313" key="1">
    <source>
        <dbReference type="EMBL" id="DAD82200.1"/>
    </source>
</evidence>
<sequence length="30" mass="3920">MYNRRERSWQISHFVLSFFYKNQVRREADR</sequence>
<reference evidence="1" key="1">
    <citation type="journal article" date="2021" name="Proc. Natl. Acad. Sci. U.S.A.">
        <title>A Catalog of Tens of Thousands of Viruses from Human Metagenomes Reveals Hidden Associations with Chronic Diseases.</title>
        <authorList>
            <person name="Tisza M.J."/>
            <person name="Buck C.B."/>
        </authorList>
    </citation>
    <scope>NUCLEOTIDE SEQUENCE</scope>
    <source>
        <strain evidence="1">CtwQg18</strain>
    </source>
</reference>